<evidence type="ECO:0000259" key="6">
    <source>
        <dbReference type="PROSITE" id="PS50109"/>
    </source>
</evidence>
<dbReference type="EMBL" id="JAUPEV010000003">
    <property type="protein sequence ID" value="MDO7252862.1"/>
    <property type="molecule type" value="Genomic_DNA"/>
</dbReference>
<dbReference type="Proteomes" id="UP001240777">
    <property type="component" value="Unassembled WGS sequence"/>
</dbReference>
<protein>
    <recommendedName>
        <fullName evidence="2">histidine kinase</fullName>
        <ecNumber evidence="2">2.7.13.3</ecNumber>
    </recommendedName>
</protein>
<comment type="caution">
    <text evidence="8">The sequence shown here is derived from an EMBL/GenBank/DDBJ whole genome shotgun (WGS) entry which is preliminary data.</text>
</comment>
<dbReference type="GO" id="GO:0000155">
    <property type="term" value="F:phosphorelay sensor kinase activity"/>
    <property type="evidence" value="ECO:0007669"/>
    <property type="project" value="InterPro"/>
</dbReference>
<dbReference type="Gene3D" id="3.30.565.10">
    <property type="entry name" value="Histidine kinase-like ATPase, C-terminal domain"/>
    <property type="match status" value="1"/>
</dbReference>
<name>A0AA90PJZ8_9HELI</name>
<feature type="transmembrane region" description="Helical" evidence="5">
    <location>
        <begin position="201"/>
        <end position="224"/>
    </location>
</feature>
<reference evidence="7 9" key="3">
    <citation type="journal article" date="2024" name="Syst. Appl. Microbiol.">
        <title>Helicobacter cappadocius sp. nov., from lizards: The first psychrotrophic Helicobacter species.</title>
        <authorList>
            <person name="Aydin F."/>
            <person name="Tarhane S."/>
            <person name="Karakaya E."/>
            <person name="Abay S."/>
            <person name="Kayman T."/>
            <person name="Guran O."/>
            <person name="Bozkurt E."/>
            <person name="Uzum N."/>
            <person name="Avci A."/>
            <person name="Olgun K."/>
            <person name="Jablonski D."/>
            <person name="Guran C."/>
            <person name="Burcin Saticioglu I."/>
        </authorList>
    </citation>
    <scope>NUCLEOTIDE SEQUENCE [LARGE SCALE GENOMIC DNA]</scope>
    <source>
        <strain evidence="7">Faydin-H75</strain>
        <strain evidence="9">faydin-H76</strain>
    </source>
</reference>
<dbReference type="InterPro" id="IPR003594">
    <property type="entry name" value="HATPase_dom"/>
</dbReference>
<reference evidence="7" key="2">
    <citation type="submission" date="2023-07" db="EMBL/GenBank/DDBJ databases">
        <authorList>
            <person name="Aydin F."/>
            <person name="Tarhane S."/>
            <person name="Saticioglu I.B."/>
            <person name="Karakaya E."/>
            <person name="Abay S."/>
            <person name="Guran O."/>
            <person name="Bozkurt E."/>
            <person name="Uzum N."/>
            <person name="Olgun K."/>
            <person name="Jablonski D."/>
        </authorList>
    </citation>
    <scope>NUCLEOTIDE SEQUENCE</scope>
    <source>
        <strain evidence="7">Faydin-H75</strain>
    </source>
</reference>
<comment type="catalytic activity">
    <reaction evidence="1">
        <text>ATP + protein L-histidine = ADP + protein N-phospho-L-histidine.</text>
        <dbReference type="EC" id="2.7.13.3"/>
    </reaction>
</comment>
<evidence type="ECO:0000313" key="10">
    <source>
        <dbReference type="Proteomes" id="UP001240777"/>
    </source>
</evidence>
<reference evidence="8 10" key="1">
    <citation type="submission" date="2023-07" db="EMBL/GenBank/DDBJ databases">
        <title>Unpublished Manusciprt.</title>
        <authorList>
            <person name="Aydin F."/>
            <person name="Tarhane S."/>
            <person name="Saticioglu I.B."/>
            <person name="Karakaya E."/>
            <person name="Abay S."/>
            <person name="Guran O."/>
            <person name="Bozkurt E."/>
            <person name="Uzum N."/>
            <person name="Olgun K."/>
            <person name="Jablonski D."/>
        </authorList>
    </citation>
    <scope>NUCLEOTIDE SEQUENCE</scope>
    <source>
        <strain evidence="10">faydin-H75</strain>
        <strain evidence="8">Faydin-H76</strain>
    </source>
</reference>
<keyword evidence="4" id="KW-0175">Coiled coil</keyword>
<keyword evidence="5" id="KW-1133">Transmembrane helix</keyword>
<feature type="transmembrane region" description="Helical" evidence="5">
    <location>
        <begin position="21"/>
        <end position="41"/>
    </location>
</feature>
<dbReference type="InterPro" id="IPR036890">
    <property type="entry name" value="HATPase_C_sf"/>
</dbReference>
<evidence type="ECO:0000313" key="8">
    <source>
        <dbReference type="EMBL" id="MDP2538905.1"/>
    </source>
</evidence>
<dbReference type="EMBL" id="JAUYZK010000004">
    <property type="protein sequence ID" value="MDP2538905.1"/>
    <property type="molecule type" value="Genomic_DNA"/>
</dbReference>
<dbReference type="PROSITE" id="PS50109">
    <property type="entry name" value="HIS_KIN"/>
    <property type="match status" value="1"/>
</dbReference>
<dbReference type="EC" id="2.7.13.3" evidence="2"/>
<keyword evidence="5" id="KW-0472">Membrane</keyword>
<dbReference type="InterPro" id="IPR005467">
    <property type="entry name" value="His_kinase_dom"/>
</dbReference>
<evidence type="ECO:0000313" key="9">
    <source>
        <dbReference type="Proteomes" id="UP001177258"/>
    </source>
</evidence>
<dbReference type="RefSeq" id="WP_305516707.1">
    <property type="nucleotide sequence ID" value="NZ_JAUPEV010000003.1"/>
</dbReference>
<evidence type="ECO:0000256" key="2">
    <source>
        <dbReference type="ARBA" id="ARBA00012438"/>
    </source>
</evidence>
<dbReference type="SMART" id="SM00387">
    <property type="entry name" value="HATPase_c"/>
    <property type="match status" value="1"/>
</dbReference>
<sequence>MNTKERNSSSNKQNIQLQTKMLIAVITIGFFLICITSFLAISGLKYDYETNFPGPIKEVQKLKNIQDFFIIDIMNYINHKTDISSNRNQMLLLWNQYKKQHKPKVNFFDYFKKIYRKVFSQENYLKVRQCTELEKQEVQKVDDIIKNTDALFTRLYNKESKNYETDIKILIGQSIQINQLISNVIALHLKIIMLKNSSTNVIYKMTLVLLVIFMFVVIFMVLFLSNLVLKYIKNINEGLQETVNEKTKELKEINKNLQRAIKHEVEQSRKKDQIMYQQARLASMGEMIQNIAHQWRQPLNSMIILIQTFKIKFYNGKLDKKFIEEQTEDGIRIAKNMSATIENFRNFFRPNKNSNDFSIKKTIEDTIKILSPVLEQRNIYVHIDIPEDVIFYGHENSLAQIFANLIKNSHDAISDQKIENGECEISSEIKESYLYFQMKDNAVGIKNEFIDKVFEPYFTTKHKSVGTGIGLYMTKEIIEKQMYGTISVSNSNWVSKFSAKSYYGAIFLIKLPIKQNQQKDKHGQI</sequence>
<feature type="coiled-coil region" evidence="4">
    <location>
        <begin position="236"/>
        <end position="267"/>
    </location>
</feature>
<keyword evidence="10" id="KW-1185">Reference proteome</keyword>
<dbReference type="SUPFAM" id="SSF55874">
    <property type="entry name" value="ATPase domain of HSP90 chaperone/DNA topoisomerase II/histidine kinase"/>
    <property type="match status" value="1"/>
</dbReference>
<keyword evidence="8" id="KW-0808">Transferase</keyword>
<dbReference type="InterPro" id="IPR036097">
    <property type="entry name" value="HisK_dim/P_sf"/>
</dbReference>
<evidence type="ECO:0000313" key="7">
    <source>
        <dbReference type="EMBL" id="MDO7252862.1"/>
    </source>
</evidence>
<dbReference type="Proteomes" id="UP001177258">
    <property type="component" value="Unassembled WGS sequence"/>
</dbReference>
<dbReference type="Gene3D" id="1.10.287.130">
    <property type="match status" value="1"/>
</dbReference>
<evidence type="ECO:0000256" key="5">
    <source>
        <dbReference type="SAM" id="Phobius"/>
    </source>
</evidence>
<dbReference type="CDD" id="cd00082">
    <property type="entry name" value="HisKA"/>
    <property type="match status" value="1"/>
</dbReference>
<dbReference type="PRINTS" id="PR00344">
    <property type="entry name" value="BCTRLSENSOR"/>
</dbReference>
<dbReference type="PANTHER" id="PTHR43065:SF42">
    <property type="entry name" value="TWO-COMPONENT SENSOR PPRA"/>
    <property type="match status" value="1"/>
</dbReference>
<organism evidence="8 9">
    <name type="scientific">Helicobacter cappadocius</name>
    <dbReference type="NCBI Taxonomy" id="3063998"/>
    <lineage>
        <taxon>Bacteria</taxon>
        <taxon>Pseudomonadati</taxon>
        <taxon>Campylobacterota</taxon>
        <taxon>Epsilonproteobacteria</taxon>
        <taxon>Campylobacterales</taxon>
        <taxon>Helicobacteraceae</taxon>
        <taxon>Helicobacter</taxon>
    </lineage>
</organism>
<dbReference type="InterPro" id="IPR003661">
    <property type="entry name" value="HisK_dim/P_dom"/>
</dbReference>
<dbReference type="PANTHER" id="PTHR43065">
    <property type="entry name" value="SENSOR HISTIDINE KINASE"/>
    <property type="match status" value="1"/>
</dbReference>
<dbReference type="SUPFAM" id="SSF47384">
    <property type="entry name" value="Homodimeric domain of signal transducing histidine kinase"/>
    <property type="match status" value="1"/>
</dbReference>
<dbReference type="AlphaFoldDB" id="A0AA90PJZ8"/>
<dbReference type="InterPro" id="IPR004358">
    <property type="entry name" value="Sig_transdc_His_kin-like_C"/>
</dbReference>
<evidence type="ECO:0000256" key="3">
    <source>
        <dbReference type="ARBA" id="ARBA00022553"/>
    </source>
</evidence>
<evidence type="ECO:0000256" key="4">
    <source>
        <dbReference type="SAM" id="Coils"/>
    </source>
</evidence>
<gene>
    <name evidence="7" type="ORF">Q5I04_02905</name>
    <name evidence="8" type="ORF">Q5I06_03835</name>
</gene>
<proteinExistence type="predicted"/>
<keyword evidence="3" id="KW-0597">Phosphoprotein</keyword>
<dbReference type="Pfam" id="PF02518">
    <property type="entry name" value="HATPase_c"/>
    <property type="match status" value="1"/>
</dbReference>
<feature type="domain" description="Histidine kinase" evidence="6">
    <location>
        <begin position="290"/>
        <end position="515"/>
    </location>
</feature>
<accession>A0AA90PJZ8</accession>
<keyword evidence="5" id="KW-0812">Transmembrane</keyword>
<evidence type="ECO:0000256" key="1">
    <source>
        <dbReference type="ARBA" id="ARBA00000085"/>
    </source>
</evidence>
<keyword evidence="8" id="KW-0418">Kinase</keyword>